<evidence type="ECO:0000256" key="1">
    <source>
        <dbReference type="SAM" id="MobiDB-lite"/>
    </source>
</evidence>
<dbReference type="EMBL" id="JBBWWQ010000011">
    <property type="protein sequence ID" value="KAK8935675.1"/>
    <property type="molecule type" value="Genomic_DNA"/>
</dbReference>
<reference evidence="4 5" key="1">
    <citation type="journal article" date="2022" name="Nat. Plants">
        <title>Genomes of leafy and leafless Platanthera orchids illuminate the evolution of mycoheterotrophy.</title>
        <authorList>
            <person name="Li M.H."/>
            <person name="Liu K.W."/>
            <person name="Li Z."/>
            <person name="Lu H.C."/>
            <person name="Ye Q.L."/>
            <person name="Zhang D."/>
            <person name="Wang J.Y."/>
            <person name="Li Y.F."/>
            <person name="Zhong Z.M."/>
            <person name="Liu X."/>
            <person name="Yu X."/>
            <person name="Liu D.K."/>
            <person name="Tu X.D."/>
            <person name="Liu B."/>
            <person name="Hao Y."/>
            <person name="Liao X.Y."/>
            <person name="Jiang Y.T."/>
            <person name="Sun W.H."/>
            <person name="Chen J."/>
            <person name="Chen Y.Q."/>
            <person name="Ai Y."/>
            <person name="Zhai J.W."/>
            <person name="Wu S.S."/>
            <person name="Zhou Z."/>
            <person name="Hsiao Y.Y."/>
            <person name="Wu W.L."/>
            <person name="Chen Y.Y."/>
            <person name="Lin Y.F."/>
            <person name="Hsu J.L."/>
            <person name="Li C.Y."/>
            <person name="Wang Z.W."/>
            <person name="Zhao X."/>
            <person name="Zhong W.Y."/>
            <person name="Ma X.K."/>
            <person name="Ma L."/>
            <person name="Huang J."/>
            <person name="Chen G.Z."/>
            <person name="Huang M.Z."/>
            <person name="Huang L."/>
            <person name="Peng D.H."/>
            <person name="Luo Y.B."/>
            <person name="Zou S.Q."/>
            <person name="Chen S.P."/>
            <person name="Lan S."/>
            <person name="Tsai W.C."/>
            <person name="Van de Peer Y."/>
            <person name="Liu Z.J."/>
        </authorList>
    </citation>
    <scope>NUCLEOTIDE SEQUENCE [LARGE SCALE GENOMIC DNA]</scope>
    <source>
        <strain evidence="4">Lor287</strain>
    </source>
</reference>
<feature type="compositionally biased region" description="Acidic residues" evidence="1">
    <location>
        <begin position="105"/>
        <end position="118"/>
    </location>
</feature>
<evidence type="ECO:0000313" key="4">
    <source>
        <dbReference type="EMBL" id="KAK8935675.1"/>
    </source>
</evidence>
<gene>
    <name evidence="4" type="ORF">KSP39_PZI013066</name>
</gene>
<keyword evidence="2" id="KW-0812">Transmembrane</keyword>
<feature type="region of interest" description="Disordered" evidence="1">
    <location>
        <begin position="98"/>
        <end position="119"/>
    </location>
</feature>
<evidence type="ECO:0000256" key="2">
    <source>
        <dbReference type="SAM" id="Phobius"/>
    </source>
</evidence>
<comment type="caution">
    <text evidence="4">The sequence shown here is derived from an EMBL/GenBank/DDBJ whole genome shotgun (WGS) entry which is preliminary data.</text>
</comment>
<keyword evidence="2" id="KW-0472">Membrane</keyword>
<feature type="compositionally biased region" description="Low complexity" evidence="1">
    <location>
        <begin position="136"/>
        <end position="145"/>
    </location>
</feature>
<proteinExistence type="predicted"/>
<keyword evidence="2" id="KW-1133">Transmembrane helix</keyword>
<feature type="transmembrane region" description="Helical" evidence="2">
    <location>
        <begin position="63"/>
        <end position="88"/>
    </location>
</feature>
<keyword evidence="5" id="KW-1185">Reference proteome</keyword>
<dbReference type="AlphaFoldDB" id="A0AAP0BDB1"/>
<dbReference type="InterPro" id="IPR008480">
    <property type="entry name" value="DUF761_pln"/>
</dbReference>
<dbReference type="Pfam" id="PF14364">
    <property type="entry name" value="DUF4408"/>
    <property type="match status" value="1"/>
</dbReference>
<sequence length="264" mass="29478">MTSQAYRNGYLTGSIGTTEYGTAIVTAVRIAFLLVGIASTAVIIASIVVPYSTDLLSTSLPRIRIIAASWLSPPYLFVTVHFIIIVIWKLQGNNQMHQSAKQKEEEEEEEEEETEEAEIQYQMKPPDNILCTVPPVTTETSVSDPADSDPDPADPITTTAPEEAHDTMDATWKSIVEGDGGGSPESVRPRMRKSDTWERCNRECSPAAALEGKFRKSNTFRRASVGRDELFGRAEAFIRTHYEQRRIQRQESEQRYAEMVNAAC</sequence>
<protein>
    <recommendedName>
        <fullName evidence="3">DUF4408 domain-containing protein</fullName>
    </recommendedName>
</protein>
<accession>A0AAP0BDB1</accession>
<feature type="domain" description="DUF4408" evidence="3">
    <location>
        <begin position="61"/>
        <end position="88"/>
    </location>
</feature>
<feature type="transmembrane region" description="Helical" evidence="2">
    <location>
        <begin position="30"/>
        <end position="51"/>
    </location>
</feature>
<dbReference type="InterPro" id="IPR025520">
    <property type="entry name" value="DUF4408"/>
</dbReference>
<dbReference type="PANTHER" id="PTHR33098">
    <property type="entry name" value="COTTON FIBER (DUF761)"/>
    <property type="match status" value="1"/>
</dbReference>
<feature type="region of interest" description="Disordered" evidence="1">
    <location>
        <begin position="136"/>
        <end position="165"/>
    </location>
</feature>
<evidence type="ECO:0000259" key="3">
    <source>
        <dbReference type="Pfam" id="PF14364"/>
    </source>
</evidence>
<organism evidence="4 5">
    <name type="scientific">Platanthera zijinensis</name>
    <dbReference type="NCBI Taxonomy" id="2320716"/>
    <lineage>
        <taxon>Eukaryota</taxon>
        <taxon>Viridiplantae</taxon>
        <taxon>Streptophyta</taxon>
        <taxon>Embryophyta</taxon>
        <taxon>Tracheophyta</taxon>
        <taxon>Spermatophyta</taxon>
        <taxon>Magnoliopsida</taxon>
        <taxon>Liliopsida</taxon>
        <taxon>Asparagales</taxon>
        <taxon>Orchidaceae</taxon>
        <taxon>Orchidoideae</taxon>
        <taxon>Orchideae</taxon>
        <taxon>Orchidinae</taxon>
        <taxon>Platanthera</taxon>
    </lineage>
</organism>
<evidence type="ECO:0000313" key="5">
    <source>
        <dbReference type="Proteomes" id="UP001418222"/>
    </source>
</evidence>
<dbReference type="PANTHER" id="PTHR33098:SF75">
    <property type="entry name" value="DUF4408 DOMAIN PROTEIN"/>
    <property type="match status" value="1"/>
</dbReference>
<name>A0AAP0BDB1_9ASPA</name>
<dbReference type="Pfam" id="PF05553">
    <property type="entry name" value="DUF761"/>
    <property type="match status" value="1"/>
</dbReference>
<dbReference type="Proteomes" id="UP001418222">
    <property type="component" value="Unassembled WGS sequence"/>
</dbReference>